<evidence type="ECO:0000256" key="5">
    <source>
        <dbReference type="ARBA" id="ARBA00022695"/>
    </source>
</evidence>
<dbReference type="SUPFAM" id="SSF52374">
    <property type="entry name" value="Nucleotidylyl transferase"/>
    <property type="match status" value="1"/>
</dbReference>
<proteinExistence type="inferred from homology"/>
<comment type="pathway">
    <text evidence="2 10">Cofactor biosynthesis; NAD(+) biosynthesis; deamido-NAD(+) from nicotinate D-ribonucleotide: step 1/1.</text>
</comment>
<evidence type="ECO:0000256" key="1">
    <source>
        <dbReference type="ARBA" id="ARBA00002324"/>
    </source>
</evidence>
<evidence type="ECO:0000256" key="8">
    <source>
        <dbReference type="ARBA" id="ARBA00023027"/>
    </source>
</evidence>
<evidence type="ECO:0000256" key="4">
    <source>
        <dbReference type="ARBA" id="ARBA00022679"/>
    </source>
</evidence>
<dbReference type="NCBIfam" id="TIGR00482">
    <property type="entry name" value="nicotinate (nicotinamide) nucleotide adenylyltransferase"/>
    <property type="match status" value="1"/>
</dbReference>
<dbReference type="HAMAP" id="MF_00244">
    <property type="entry name" value="NaMN_adenylyltr"/>
    <property type="match status" value="1"/>
</dbReference>
<dbReference type="InterPro" id="IPR004821">
    <property type="entry name" value="Cyt_trans-like"/>
</dbReference>
<reference evidence="12 13" key="1">
    <citation type="submission" date="2020-08" db="EMBL/GenBank/DDBJ databases">
        <authorList>
            <person name="Liu C."/>
            <person name="Sun Q."/>
        </authorList>
    </citation>
    <scope>NUCLEOTIDE SEQUENCE [LARGE SCALE GENOMIC DNA]</scope>
    <source>
        <strain evidence="12 13">NSJ-18</strain>
    </source>
</reference>
<dbReference type="Pfam" id="PF01467">
    <property type="entry name" value="CTP_transf_like"/>
    <property type="match status" value="1"/>
</dbReference>
<dbReference type="InterPro" id="IPR014729">
    <property type="entry name" value="Rossmann-like_a/b/a_fold"/>
</dbReference>
<dbReference type="EMBL" id="JACRWE010000001">
    <property type="protein sequence ID" value="MBC5995662.1"/>
    <property type="molecule type" value="Genomic_DNA"/>
</dbReference>
<protein>
    <recommendedName>
        <fullName evidence="10">Probable nicotinate-nucleotide adenylyltransferase</fullName>
        <ecNumber evidence="10">2.7.7.18</ecNumber>
    </recommendedName>
    <alternativeName>
        <fullName evidence="10">Deamido-NAD(+) diphosphorylase</fullName>
    </alternativeName>
    <alternativeName>
        <fullName evidence="10">Deamido-NAD(+) pyrophosphorylase</fullName>
    </alternativeName>
    <alternativeName>
        <fullName evidence="10">Nicotinate mononucleotide adenylyltransferase</fullName>
        <shortName evidence="10">NaMN adenylyltransferase</shortName>
    </alternativeName>
</protein>
<dbReference type="Gene3D" id="3.40.50.620">
    <property type="entry name" value="HUPs"/>
    <property type="match status" value="1"/>
</dbReference>
<dbReference type="InterPro" id="IPR005248">
    <property type="entry name" value="NadD/NMNAT"/>
</dbReference>
<evidence type="ECO:0000256" key="7">
    <source>
        <dbReference type="ARBA" id="ARBA00022840"/>
    </source>
</evidence>
<comment type="function">
    <text evidence="1 10">Catalyzes the reversible adenylation of nicotinate mononucleotide (NaMN) to nicotinic acid adenine dinucleotide (NaAD).</text>
</comment>
<dbReference type="NCBIfam" id="TIGR00125">
    <property type="entry name" value="cyt_tran_rel"/>
    <property type="match status" value="1"/>
</dbReference>
<keyword evidence="7 10" id="KW-0067">ATP-binding</keyword>
<keyword evidence="6 10" id="KW-0547">Nucleotide-binding</keyword>
<keyword evidence="3 10" id="KW-0662">Pyridine nucleotide biosynthesis</keyword>
<dbReference type="PANTHER" id="PTHR39321:SF3">
    <property type="entry name" value="PHOSPHOPANTETHEINE ADENYLYLTRANSFERASE"/>
    <property type="match status" value="1"/>
</dbReference>
<feature type="domain" description="Cytidyltransferase-like" evidence="11">
    <location>
        <begin position="32"/>
        <end position="198"/>
    </location>
</feature>
<dbReference type="RefSeq" id="WP_153925670.1">
    <property type="nucleotide sequence ID" value="NZ_JACRWE010000001.1"/>
</dbReference>
<evidence type="ECO:0000256" key="2">
    <source>
        <dbReference type="ARBA" id="ARBA00005019"/>
    </source>
</evidence>
<dbReference type="EC" id="2.7.7.18" evidence="10"/>
<organism evidence="12 13">
    <name type="scientific">Romboutsia faecis</name>
    <dbReference type="NCBI Taxonomy" id="2764597"/>
    <lineage>
        <taxon>Bacteria</taxon>
        <taxon>Bacillati</taxon>
        <taxon>Bacillota</taxon>
        <taxon>Clostridia</taxon>
        <taxon>Peptostreptococcales</taxon>
        <taxon>Peptostreptococcaceae</taxon>
        <taxon>Romboutsia</taxon>
    </lineage>
</organism>
<evidence type="ECO:0000256" key="3">
    <source>
        <dbReference type="ARBA" id="ARBA00022642"/>
    </source>
</evidence>
<sequence>MRVDDLVKNAKNINTIKLERFKKNNSKMRIGIMGGTFDPIHYAHLATAEFIRDKYQLDKIIFIPTGNPPHKLLNVTNKYDRYNMVLVSTENNDDFLVLDTEIKSETRTYTVDTLRSLKESYSNCEMYFITGADAICDIETWKEVEENFKLANFIAATRPGISLLEAQEKIEKLKEKYNANIISVYVPSLDISSTYIRQQLKARKSVRYLLPENVEKYIHNKKLYKMGVE</sequence>
<evidence type="ECO:0000256" key="9">
    <source>
        <dbReference type="ARBA" id="ARBA00048721"/>
    </source>
</evidence>
<dbReference type="Proteomes" id="UP000609849">
    <property type="component" value="Unassembled WGS sequence"/>
</dbReference>
<comment type="caution">
    <text evidence="12">The sequence shown here is derived from an EMBL/GenBank/DDBJ whole genome shotgun (WGS) entry which is preliminary data.</text>
</comment>
<dbReference type="NCBIfam" id="NF000840">
    <property type="entry name" value="PRK00071.1-3"/>
    <property type="match status" value="1"/>
</dbReference>
<comment type="catalytic activity">
    <reaction evidence="9 10">
        <text>nicotinate beta-D-ribonucleotide + ATP + H(+) = deamido-NAD(+) + diphosphate</text>
        <dbReference type="Rhea" id="RHEA:22860"/>
        <dbReference type="ChEBI" id="CHEBI:15378"/>
        <dbReference type="ChEBI" id="CHEBI:30616"/>
        <dbReference type="ChEBI" id="CHEBI:33019"/>
        <dbReference type="ChEBI" id="CHEBI:57502"/>
        <dbReference type="ChEBI" id="CHEBI:58437"/>
        <dbReference type="EC" id="2.7.7.18"/>
    </reaction>
</comment>
<dbReference type="CDD" id="cd02165">
    <property type="entry name" value="NMNAT"/>
    <property type="match status" value="1"/>
</dbReference>
<evidence type="ECO:0000259" key="11">
    <source>
        <dbReference type="Pfam" id="PF01467"/>
    </source>
</evidence>
<comment type="similarity">
    <text evidence="10">Belongs to the NadD family.</text>
</comment>
<dbReference type="GO" id="GO:0004515">
    <property type="term" value="F:nicotinate-nucleotide adenylyltransferase activity"/>
    <property type="evidence" value="ECO:0007669"/>
    <property type="project" value="UniProtKB-EC"/>
</dbReference>
<keyword evidence="8 10" id="KW-0520">NAD</keyword>
<keyword evidence="5 10" id="KW-0548">Nucleotidyltransferase</keyword>
<evidence type="ECO:0000256" key="6">
    <source>
        <dbReference type="ARBA" id="ARBA00022741"/>
    </source>
</evidence>
<evidence type="ECO:0000256" key="10">
    <source>
        <dbReference type="HAMAP-Rule" id="MF_00244"/>
    </source>
</evidence>
<name>A0ABR7JLL4_9FIRM</name>
<keyword evidence="13" id="KW-1185">Reference proteome</keyword>
<accession>A0ABR7JLL4</accession>
<evidence type="ECO:0000313" key="13">
    <source>
        <dbReference type="Proteomes" id="UP000609849"/>
    </source>
</evidence>
<dbReference type="PANTHER" id="PTHR39321">
    <property type="entry name" value="NICOTINATE-NUCLEOTIDE ADENYLYLTRANSFERASE-RELATED"/>
    <property type="match status" value="1"/>
</dbReference>
<gene>
    <name evidence="10" type="primary">nadD</name>
    <name evidence="12" type="ORF">H8923_02710</name>
</gene>
<evidence type="ECO:0000313" key="12">
    <source>
        <dbReference type="EMBL" id="MBC5995662.1"/>
    </source>
</evidence>
<keyword evidence="4 10" id="KW-0808">Transferase</keyword>